<dbReference type="SMART" id="SM00387">
    <property type="entry name" value="HATPase_c"/>
    <property type="match status" value="1"/>
</dbReference>
<keyword evidence="17" id="KW-1185">Reference proteome</keyword>
<dbReference type="InterPro" id="IPR005467">
    <property type="entry name" value="His_kinase_dom"/>
</dbReference>
<gene>
    <name evidence="16" type="ORF">AZF04_19465</name>
</gene>
<evidence type="ECO:0000259" key="14">
    <source>
        <dbReference type="PROSITE" id="PS50109"/>
    </source>
</evidence>
<keyword evidence="10" id="KW-0902">Two-component regulatory system</keyword>
<comment type="caution">
    <text evidence="16">The sequence shown here is derived from an EMBL/GenBank/DDBJ whole genome shotgun (WGS) entry which is preliminary data.</text>
</comment>
<dbReference type="PANTHER" id="PTHR34220">
    <property type="entry name" value="SENSOR HISTIDINE KINASE YPDA"/>
    <property type="match status" value="1"/>
</dbReference>
<reference evidence="16" key="1">
    <citation type="submission" date="2016-02" db="EMBL/GenBank/DDBJ databases">
        <title>Genome sequence of Bacillus trypoxylicola KCTC 13244(T).</title>
        <authorList>
            <person name="Jeong H."/>
            <person name="Park S.-H."/>
            <person name="Choi S.-K."/>
        </authorList>
    </citation>
    <scope>NUCLEOTIDE SEQUENCE [LARGE SCALE GENOMIC DNA]</scope>
    <source>
        <strain evidence="16">KCTC 13244</strain>
    </source>
</reference>
<dbReference type="PROSITE" id="PS50109">
    <property type="entry name" value="HIS_KIN"/>
    <property type="match status" value="1"/>
</dbReference>
<keyword evidence="13" id="KW-0812">Transmembrane</keyword>
<dbReference type="PANTHER" id="PTHR34220:SF7">
    <property type="entry name" value="SENSOR HISTIDINE KINASE YPDA"/>
    <property type="match status" value="1"/>
</dbReference>
<dbReference type="Pfam" id="PF02518">
    <property type="entry name" value="HATPase_c"/>
    <property type="match status" value="1"/>
</dbReference>
<evidence type="ECO:0000256" key="11">
    <source>
        <dbReference type="ARBA" id="ARBA00023136"/>
    </source>
</evidence>
<feature type="coiled-coil region" evidence="12">
    <location>
        <begin position="358"/>
        <end position="392"/>
    </location>
</feature>
<dbReference type="SUPFAM" id="SSF55874">
    <property type="entry name" value="ATPase domain of HSP90 chaperone/DNA topoisomerase II/histidine kinase"/>
    <property type="match status" value="1"/>
</dbReference>
<proteinExistence type="predicted"/>
<keyword evidence="13" id="KW-1133">Transmembrane helix</keyword>
<dbReference type="InterPro" id="IPR010559">
    <property type="entry name" value="Sig_transdc_His_kin_internal"/>
</dbReference>
<evidence type="ECO:0000259" key="15">
    <source>
        <dbReference type="PROSITE" id="PS50885"/>
    </source>
</evidence>
<evidence type="ECO:0000256" key="1">
    <source>
        <dbReference type="ARBA" id="ARBA00000085"/>
    </source>
</evidence>
<keyword evidence="12" id="KW-0175">Coiled coil</keyword>
<feature type="transmembrane region" description="Helical" evidence="13">
    <location>
        <begin position="18"/>
        <end position="37"/>
    </location>
</feature>
<comment type="subcellular location">
    <subcellularLocation>
        <location evidence="2">Cell membrane</location>
        <topology evidence="2">Multi-pass membrane protein</topology>
    </subcellularLocation>
</comment>
<keyword evidence="11 13" id="KW-0472">Membrane</keyword>
<evidence type="ECO:0000256" key="12">
    <source>
        <dbReference type="SAM" id="Coils"/>
    </source>
</evidence>
<dbReference type="STRING" id="519424.AZF04_19465"/>
<dbReference type="EC" id="2.7.13.3" evidence="3"/>
<protein>
    <recommendedName>
        <fullName evidence="3">histidine kinase</fullName>
        <ecNumber evidence="3">2.7.13.3</ecNumber>
    </recommendedName>
</protein>
<comment type="catalytic activity">
    <reaction evidence="1">
        <text>ATP + protein L-histidine = ADP + protein N-phospho-L-histidine.</text>
        <dbReference type="EC" id="2.7.13.3"/>
    </reaction>
</comment>
<dbReference type="GO" id="GO:0000155">
    <property type="term" value="F:phosphorelay sensor kinase activity"/>
    <property type="evidence" value="ECO:0007669"/>
    <property type="project" value="InterPro"/>
</dbReference>
<evidence type="ECO:0000256" key="3">
    <source>
        <dbReference type="ARBA" id="ARBA00012438"/>
    </source>
</evidence>
<feature type="domain" description="HAMP" evidence="15">
    <location>
        <begin position="318"/>
        <end position="370"/>
    </location>
</feature>
<keyword evidence="4" id="KW-1003">Cell membrane</keyword>
<feature type="transmembrane region" description="Helical" evidence="13">
    <location>
        <begin position="297"/>
        <end position="320"/>
    </location>
</feature>
<dbReference type="InterPro" id="IPR003594">
    <property type="entry name" value="HATPase_dom"/>
</dbReference>
<dbReference type="AlphaFoldDB" id="A0A162DQF2"/>
<dbReference type="Gene3D" id="3.30.565.10">
    <property type="entry name" value="Histidine kinase-like ATPase, C-terminal domain"/>
    <property type="match status" value="1"/>
</dbReference>
<dbReference type="InterPro" id="IPR036890">
    <property type="entry name" value="HATPase_C_sf"/>
</dbReference>
<dbReference type="InterPro" id="IPR003660">
    <property type="entry name" value="HAMP_dom"/>
</dbReference>
<evidence type="ECO:0000313" key="17">
    <source>
        <dbReference type="Proteomes" id="UP000075806"/>
    </source>
</evidence>
<dbReference type="SUPFAM" id="SSF158472">
    <property type="entry name" value="HAMP domain-like"/>
    <property type="match status" value="1"/>
</dbReference>
<dbReference type="SMART" id="SM00304">
    <property type="entry name" value="HAMP"/>
    <property type="match status" value="1"/>
</dbReference>
<dbReference type="GO" id="GO:0005886">
    <property type="term" value="C:plasma membrane"/>
    <property type="evidence" value="ECO:0007669"/>
    <property type="project" value="UniProtKB-SubCell"/>
</dbReference>
<dbReference type="GO" id="GO:0005524">
    <property type="term" value="F:ATP binding"/>
    <property type="evidence" value="ECO:0007669"/>
    <property type="project" value="UniProtKB-KW"/>
</dbReference>
<dbReference type="InterPro" id="IPR050640">
    <property type="entry name" value="Bact_2-comp_sensor_kinase"/>
</dbReference>
<evidence type="ECO:0000256" key="2">
    <source>
        <dbReference type="ARBA" id="ARBA00004651"/>
    </source>
</evidence>
<dbReference type="Gene3D" id="6.10.340.10">
    <property type="match status" value="1"/>
</dbReference>
<dbReference type="EMBL" id="LTAO01000018">
    <property type="protein sequence ID" value="KYG30555.1"/>
    <property type="molecule type" value="Genomic_DNA"/>
</dbReference>
<dbReference type="OrthoDB" id="9776552at2"/>
<keyword evidence="8" id="KW-0418">Kinase</keyword>
<evidence type="ECO:0000256" key="8">
    <source>
        <dbReference type="ARBA" id="ARBA00022777"/>
    </source>
</evidence>
<accession>A0A162DQF2</accession>
<dbReference type="Pfam" id="PF00672">
    <property type="entry name" value="HAMP"/>
    <property type="match status" value="1"/>
</dbReference>
<keyword evidence="9" id="KW-0067">ATP-binding</keyword>
<evidence type="ECO:0000256" key="5">
    <source>
        <dbReference type="ARBA" id="ARBA00022553"/>
    </source>
</evidence>
<evidence type="ECO:0000256" key="9">
    <source>
        <dbReference type="ARBA" id="ARBA00022840"/>
    </source>
</evidence>
<feature type="domain" description="Histidine kinase" evidence="14">
    <location>
        <begin position="398"/>
        <end position="592"/>
    </location>
</feature>
<evidence type="ECO:0000256" key="4">
    <source>
        <dbReference type="ARBA" id="ARBA00022475"/>
    </source>
</evidence>
<evidence type="ECO:0000256" key="10">
    <source>
        <dbReference type="ARBA" id="ARBA00023012"/>
    </source>
</evidence>
<dbReference type="PROSITE" id="PS50885">
    <property type="entry name" value="HAMP"/>
    <property type="match status" value="1"/>
</dbReference>
<evidence type="ECO:0000256" key="7">
    <source>
        <dbReference type="ARBA" id="ARBA00022741"/>
    </source>
</evidence>
<keyword evidence="7" id="KW-0547">Nucleotide-binding</keyword>
<keyword evidence="6" id="KW-0808">Transferase</keyword>
<dbReference type="Pfam" id="PF06580">
    <property type="entry name" value="His_kinase"/>
    <property type="match status" value="1"/>
</dbReference>
<evidence type="ECO:0000313" key="16">
    <source>
        <dbReference type="EMBL" id="KYG30555.1"/>
    </source>
</evidence>
<evidence type="ECO:0000256" key="13">
    <source>
        <dbReference type="SAM" id="Phobius"/>
    </source>
</evidence>
<dbReference type="CDD" id="cd06225">
    <property type="entry name" value="HAMP"/>
    <property type="match status" value="1"/>
</dbReference>
<evidence type="ECO:0000256" key="6">
    <source>
        <dbReference type="ARBA" id="ARBA00022679"/>
    </source>
</evidence>
<sequence length="592" mass="68054">MFRALLQKFNDLKLRGKLIVAFLLVVAFPIAIVGLILTEELRSLATEDAKLQSEINIERVNQRVNQILRIPIHISNHLQFDRNLNQLVNTEYQHTYEVVQSYQNYLTFENYLQFYSEISNIRFYMDNPTLLNNWSFIPLTNEIADTNWYAQSTQEKGLIGWHFISDETNHHQSYLSLTRKIYFIDNQTSGMLVININPEQLHWILNQESYLTLLIDESQQVISSNDQTLIGKNIDSVMSLEEIKEKEESIYTGIVNGEASQIMFKPLVIESSYNDLTVVSVISTKHIEKDANYLRSLGMVITVIGIIFALLLIIVVSWLLTKRLGRLSFQIKRVSEGNLDSSVFVDGKDEIGQLSAQFNQMVRNINGLIEQVQETTEQKNTLEQKQNEMKLRLLASQINPHFLFNTLESIRMKAHMQGQKEIASIVKMLGKLMRKSIEVSGSKISLKDELEMITCYLEIQTFRYEQRLHYSIEVDESLKNWSIQPLLIQPLVENAVIHGLEDKEEGGFVLIKITTTGNNVLIAVQDDGIGISNEKINEIKQTLNKEEDESARIGLRNVDQRLRITYGQESRLKIESLEGKGTLIHFLIPKGD</sequence>
<dbReference type="Proteomes" id="UP000075806">
    <property type="component" value="Unassembled WGS sequence"/>
</dbReference>
<organism evidence="16 17">
    <name type="scientific">Alkalihalobacillus trypoxylicola</name>
    <dbReference type="NCBI Taxonomy" id="519424"/>
    <lineage>
        <taxon>Bacteria</taxon>
        <taxon>Bacillati</taxon>
        <taxon>Bacillota</taxon>
        <taxon>Bacilli</taxon>
        <taxon>Bacillales</taxon>
        <taxon>Bacillaceae</taxon>
        <taxon>Alkalihalobacillus</taxon>
    </lineage>
</organism>
<keyword evidence="5" id="KW-0597">Phosphoprotein</keyword>
<dbReference type="RefSeq" id="WP_061948936.1">
    <property type="nucleotide sequence ID" value="NZ_LTAO01000018.1"/>
</dbReference>
<name>A0A162DQF2_9BACI</name>